<evidence type="ECO:0000313" key="5">
    <source>
        <dbReference type="EMBL" id="MDO6414997.1"/>
    </source>
</evidence>
<dbReference type="Pfam" id="PF16967">
    <property type="entry name" value="TcfC"/>
    <property type="match status" value="1"/>
</dbReference>
<evidence type="ECO:0000313" key="6">
    <source>
        <dbReference type="Proteomes" id="UP001169764"/>
    </source>
</evidence>
<dbReference type="InterPro" id="IPR031917">
    <property type="entry name" value="Pilus_assem_C"/>
</dbReference>
<evidence type="ECO:0000256" key="2">
    <source>
        <dbReference type="SAM" id="SignalP"/>
    </source>
</evidence>
<evidence type="ECO:0000259" key="3">
    <source>
        <dbReference type="Pfam" id="PF15976"/>
    </source>
</evidence>
<sequence>MIGWPSSLLRLILASLAWLAIAPAWSATTSGDGDMVSAGMPAEFAGLARDQRMVADFFFGGQRIGQFEVEASPGSLRILQPERVLAAVPGLVDPAAVRVVLSGMLETNARFLCASADAVCARPMPEIAAIVLDQQRFRVDLYINPRLLAIRSATADRYLRQSVRGPTLVDTVSGALVGGSTGPLIYSLRNRAVLGLGTVRLLSDTSISSGRSVDVDTFAAQMDRPDLRYTAGVYYVPGADLVGRRRIVGAGFASQFDTRADRTIMTGTPLIVFLGQRARVDLYSSGRLIASRVYDAGNQALDTSGLPDGAYPVEIRIQEASGAARSETRFFTKSASIPPPGRTIFFANAGLLAADREGPLLGVSHVPLAVAGAARRFGTHFAFDGVLMATNRKRLAEVGVSFLTRPMQARVAVLGSTVGDYGVVAQAVSASAGRLGYNFDLRHVHSRDGKSLIPIGDAQSATISATDIAAQQAQILGRTFTQLFANLSYRIGQAQIGASAYAQRDGEHVIRYAIGPTIRWPILQRERLQVSLDGSYAATNRGRSFAAGLRLQVFGRRSAINANLGAQSNAIDRRTSGYAQVGGSIQRDHVLGGEMSASGDIQTGGEGTLLRASADGRGPAGYGSASVIQRFDHGRSATQFALALQSAIVADAHAIRIGARDQNDSVIAVRLTGGARDTRFEVLIDDSPEGIVAPGKRLTIAVPPYRRYTVRIRPLGTDLVSFDAKPRTIDVYPGSVASLAWKADLVTAMFGRIVQPDGSIIANADITTDGAIAATDDRGYFQLQAAHDAVLTVRRSDGSVCKAMLAAAPSTKAYTALGDVTCRP</sequence>
<gene>
    <name evidence="5" type="ORF">Q4F19_11450</name>
</gene>
<organism evidence="5 6">
    <name type="scientific">Sphingomonas natans</name>
    <dbReference type="NCBI Taxonomy" id="3063330"/>
    <lineage>
        <taxon>Bacteria</taxon>
        <taxon>Pseudomonadati</taxon>
        <taxon>Pseudomonadota</taxon>
        <taxon>Alphaproteobacteria</taxon>
        <taxon>Sphingomonadales</taxon>
        <taxon>Sphingomonadaceae</taxon>
        <taxon>Sphingomonas</taxon>
    </lineage>
</organism>
<dbReference type="InterPro" id="IPR032636">
    <property type="entry name" value="Pilus_assem_E-set-like_dom"/>
</dbReference>
<comment type="caution">
    <text evidence="5">The sequence shown here is derived from an EMBL/GenBank/DDBJ whole genome shotgun (WGS) entry which is preliminary data.</text>
</comment>
<feature type="domain" description="Pilus assembly protein E-set like" evidence="4">
    <location>
        <begin position="267"/>
        <end position="333"/>
    </location>
</feature>
<proteinExistence type="predicted"/>
<dbReference type="Proteomes" id="UP001169764">
    <property type="component" value="Unassembled WGS sequence"/>
</dbReference>
<reference evidence="5" key="1">
    <citation type="submission" date="2023-07" db="EMBL/GenBank/DDBJ databases">
        <authorList>
            <person name="Kim M."/>
        </authorList>
    </citation>
    <scope>NUCLEOTIDE SEQUENCE</scope>
    <source>
        <strain evidence="5">BIUV-7</strain>
    </source>
</reference>
<dbReference type="Pfam" id="PF15976">
    <property type="entry name" value="CooC_C"/>
    <property type="match status" value="1"/>
</dbReference>
<evidence type="ECO:0000256" key="1">
    <source>
        <dbReference type="ARBA" id="ARBA00022729"/>
    </source>
</evidence>
<feature type="domain" description="Pilus assembly protein C-terminal" evidence="3">
    <location>
        <begin position="731"/>
        <end position="823"/>
    </location>
</feature>
<name>A0ABT8Y9I7_9SPHN</name>
<keyword evidence="1 2" id="KW-0732">Signal</keyword>
<dbReference type="EMBL" id="JAUOTP010000004">
    <property type="protein sequence ID" value="MDO6414997.1"/>
    <property type="molecule type" value="Genomic_DNA"/>
</dbReference>
<feature type="signal peptide" evidence="2">
    <location>
        <begin position="1"/>
        <end position="26"/>
    </location>
</feature>
<evidence type="ECO:0000259" key="4">
    <source>
        <dbReference type="Pfam" id="PF16967"/>
    </source>
</evidence>
<feature type="chain" id="PRO_5046194640" evidence="2">
    <location>
        <begin position="27"/>
        <end position="824"/>
    </location>
</feature>
<keyword evidence="6" id="KW-1185">Reference proteome</keyword>
<accession>A0ABT8Y9I7</accession>
<protein>
    <submittedName>
        <fullName evidence="5">TcfC E-set like domain-containing protein</fullName>
    </submittedName>
</protein>